<dbReference type="EMBL" id="JADEYS010000024">
    <property type="protein sequence ID" value="MBE9399287.1"/>
    <property type="molecule type" value="Genomic_DNA"/>
</dbReference>
<comment type="subcellular location">
    <subcellularLocation>
        <location evidence="6">Cell membrane</location>
        <topology evidence="6">Multi-pass membrane protein</topology>
    </subcellularLocation>
    <subcellularLocation>
        <location evidence="1">Membrane</location>
        <topology evidence="1">Multi-pass membrane protein</topology>
    </subcellularLocation>
</comment>
<evidence type="ECO:0000256" key="5">
    <source>
        <dbReference type="ARBA" id="ARBA00023136"/>
    </source>
</evidence>
<evidence type="ECO:0000256" key="6">
    <source>
        <dbReference type="RuleBase" id="RU003376"/>
    </source>
</evidence>
<dbReference type="PANTHER" id="PTHR11403:SF6">
    <property type="entry name" value="NITRIC OXIDE REDUCTASE SUBUNIT E"/>
    <property type="match status" value="1"/>
</dbReference>
<dbReference type="GO" id="GO:0019646">
    <property type="term" value="P:aerobic electron transport chain"/>
    <property type="evidence" value="ECO:0007669"/>
    <property type="project" value="InterPro"/>
</dbReference>
<evidence type="ECO:0000256" key="7">
    <source>
        <dbReference type="SAM" id="Phobius"/>
    </source>
</evidence>
<dbReference type="CDD" id="cd02862">
    <property type="entry name" value="NorE_like"/>
    <property type="match status" value="1"/>
</dbReference>
<evidence type="ECO:0000313" key="9">
    <source>
        <dbReference type="EMBL" id="MBE9399287.1"/>
    </source>
</evidence>
<keyword evidence="4 7" id="KW-1133">Transmembrane helix</keyword>
<evidence type="ECO:0000313" key="10">
    <source>
        <dbReference type="Proteomes" id="UP000640333"/>
    </source>
</evidence>
<dbReference type="SUPFAM" id="SSF81452">
    <property type="entry name" value="Cytochrome c oxidase subunit III-like"/>
    <property type="match status" value="1"/>
</dbReference>
<feature type="transmembrane region" description="Helical" evidence="7">
    <location>
        <begin position="85"/>
        <end position="104"/>
    </location>
</feature>
<comment type="caution">
    <text evidence="9">The sequence shown here is derived from an EMBL/GenBank/DDBJ whole genome shotgun (WGS) entry which is preliminary data.</text>
</comment>
<feature type="transmembrane region" description="Helical" evidence="7">
    <location>
        <begin position="42"/>
        <end position="65"/>
    </location>
</feature>
<protein>
    <submittedName>
        <fullName evidence="9">Cytochrome c oxidase subunit 3 family protein</fullName>
    </submittedName>
</protein>
<sequence>MLLYSLRLSYQRSVAMEQTFATPPTTENINTKSANRIMPGDLAMWMFIAAELSVFALLFLLFSVLRASNPDLFTAGQQTLHPLAGLINTLALISASWLVVQAVIHNRTGQPQRGALWMFLAIVAASVYVGVKCWEYWQLGSAGYDLDSNAFYTGYFLITGFHLLHVLLGMVILLFMVVKLRRGAYVEGQTSGLESGACYWHMVDLVWVLLFPLIYVIR</sequence>
<dbReference type="AlphaFoldDB" id="A0A8J7FDW9"/>
<dbReference type="GO" id="GO:0005886">
    <property type="term" value="C:plasma membrane"/>
    <property type="evidence" value="ECO:0007669"/>
    <property type="project" value="UniProtKB-SubCell"/>
</dbReference>
<proteinExistence type="inferred from homology"/>
<reference evidence="9" key="1">
    <citation type="submission" date="2020-10" db="EMBL/GenBank/DDBJ databases">
        <title>Bacterium isolated from coastal waters sediment.</title>
        <authorList>
            <person name="Chen R.-J."/>
            <person name="Lu D.-C."/>
            <person name="Zhu K.-L."/>
            <person name="Du Z.-J."/>
        </authorList>
    </citation>
    <scope>NUCLEOTIDE SEQUENCE</scope>
    <source>
        <strain evidence="9">N1Y112</strain>
    </source>
</reference>
<feature type="transmembrane region" description="Helical" evidence="7">
    <location>
        <begin position="157"/>
        <end position="178"/>
    </location>
</feature>
<feature type="transmembrane region" description="Helical" evidence="7">
    <location>
        <begin position="198"/>
        <end position="217"/>
    </location>
</feature>
<evidence type="ECO:0000256" key="3">
    <source>
        <dbReference type="ARBA" id="ARBA00022692"/>
    </source>
</evidence>
<dbReference type="InterPro" id="IPR024791">
    <property type="entry name" value="Cyt_c/ubiquinol_Oxase_su3"/>
</dbReference>
<accession>A0A8J7FDW9</accession>
<comment type="similarity">
    <text evidence="2 6">Belongs to the cytochrome c oxidase subunit 3 family.</text>
</comment>
<dbReference type="PANTHER" id="PTHR11403">
    <property type="entry name" value="CYTOCHROME C OXIDASE SUBUNIT III"/>
    <property type="match status" value="1"/>
</dbReference>
<feature type="domain" description="Heme-copper oxidase subunit III family profile" evidence="8">
    <location>
        <begin position="1"/>
        <end position="218"/>
    </location>
</feature>
<evidence type="ECO:0000256" key="1">
    <source>
        <dbReference type="ARBA" id="ARBA00004141"/>
    </source>
</evidence>
<dbReference type="GO" id="GO:0004129">
    <property type="term" value="F:cytochrome-c oxidase activity"/>
    <property type="evidence" value="ECO:0007669"/>
    <property type="project" value="InterPro"/>
</dbReference>
<dbReference type="InterPro" id="IPR013833">
    <property type="entry name" value="Cyt_c_oxidase_su3_a-hlx"/>
</dbReference>
<evidence type="ECO:0000256" key="4">
    <source>
        <dbReference type="ARBA" id="ARBA00022989"/>
    </source>
</evidence>
<keyword evidence="3 6" id="KW-0812">Transmembrane</keyword>
<feature type="transmembrane region" description="Helical" evidence="7">
    <location>
        <begin position="116"/>
        <end position="137"/>
    </location>
</feature>
<dbReference type="Proteomes" id="UP000640333">
    <property type="component" value="Unassembled WGS sequence"/>
</dbReference>
<dbReference type="InterPro" id="IPR000298">
    <property type="entry name" value="Cyt_c_oxidase-like_su3"/>
</dbReference>
<dbReference type="Gene3D" id="1.20.120.80">
    <property type="entry name" value="Cytochrome c oxidase, subunit III, four-helix bundle"/>
    <property type="match status" value="1"/>
</dbReference>
<evidence type="ECO:0000259" key="8">
    <source>
        <dbReference type="PROSITE" id="PS50253"/>
    </source>
</evidence>
<gene>
    <name evidence="9" type="ORF">IOQ59_18660</name>
</gene>
<dbReference type="Pfam" id="PF00510">
    <property type="entry name" value="COX3"/>
    <property type="match status" value="1"/>
</dbReference>
<evidence type="ECO:0000256" key="2">
    <source>
        <dbReference type="ARBA" id="ARBA00010581"/>
    </source>
</evidence>
<keyword evidence="5 7" id="KW-0472">Membrane</keyword>
<name>A0A8J7FDW9_9GAMM</name>
<keyword evidence="10" id="KW-1185">Reference proteome</keyword>
<dbReference type="InterPro" id="IPR035973">
    <property type="entry name" value="Cyt_c_oxidase_su3-like_sf"/>
</dbReference>
<dbReference type="PROSITE" id="PS50253">
    <property type="entry name" value="COX3"/>
    <property type="match status" value="1"/>
</dbReference>
<organism evidence="9 10">
    <name type="scientific">Pontibacterium sinense</name>
    <dbReference type="NCBI Taxonomy" id="2781979"/>
    <lineage>
        <taxon>Bacteria</taxon>
        <taxon>Pseudomonadati</taxon>
        <taxon>Pseudomonadota</taxon>
        <taxon>Gammaproteobacteria</taxon>
        <taxon>Oceanospirillales</taxon>
        <taxon>Oceanospirillaceae</taxon>
        <taxon>Pontibacterium</taxon>
    </lineage>
</organism>